<dbReference type="AlphaFoldDB" id="A0A9K3MVB7"/>
<evidence type="ECO:0000313" key="4">
    <source>
        <dbReference type="Proteomes" id="UP000215914"/>
    </source>
</evidence>
<keyword evidence="4" id="KW-1185">Reference proteome</keyword>
<dbReference type="CDD" id="cd00590">
    <property type="entry name" value="RRM_SF"/>
    <property type="match status" value="1"/>
</dbReference>
<evidence type="ECO:0000256" key="1">
    <source>
        <dbReference type="PROSITE-ProRule" id="PRU00176"/>
    </source>
</evidence>
<dbReference type="SMART" id="SM00360">
    <property type="entry name" value="RRM"/>
    <property type="match status" value="1"/>
</dbReference>
<reference evidence="3" key="1">
    <citation type="journal article" date="2017" name="Nature">
        <title>The sunflower genome provides insights into oil metabolism, flowering and Asterid evolution.</title>
        <authorList>
            <person name="Badouin H."/>
            <person name="Gouzy J."/>
            <person name="Grassa C.J."/>
            <person name="Murat F."/>
            <person name="Staton S.E."/>
            <person name="Cottret L."/>
            <person name="Lelandais-Briere C."/>
            <person name="Owens G.L."/>
            <person name="Carrere S."/>
            <person name="Mayjonade B."/>
            <person name="Legrand L."/>
            <person name="Gill N."/>
            <person name="Kane N.C."/>
            <person name="Bowers J.E."/>
            <person name="Hubner S."/>
            <person name="Bellec A."/>
            <person name="Berard A."/>
            <person name="Berges H."/>
            <person name="Blanchet N."/>
            <person name="Boniface M.C."/>
            <person name="Brunel D."/>
            <person name="Catrice O."/>
            <person name="Chaidir N."/>
            <person name="Claudel C."/>
            <person name="Donnadieu C."/>
            <person name="Faraut T."/>
            <person name="Fievet G."/>
            <person name="Helmstetter N."/>
            <person name="King M."/>
            <person name="Knapp S.J."/>
            <person name="Lai Z."/>
            <person name="Le Paslier M.C."/>
            <person name="Lippi Y."/>
            <person name="Lorenzon L."/>
            <person name="Mandel J.R."/>
            <person name="Marage G."/>
            <person name="Marchand G."/>
            <person name="Marquand E."/>
            <person name="Bret-Mestries E."/>
            <person name="Morien E."/>
            <person name="Nambeesan S."/>
            <person name="Nguyen T."/>
            <person name="Pegot-Espagnet P."/>
            <person name="Pouilly N."/>
            <person name="Raftis F."/>
            <person name="Sallet E."/>
            <person name="Schiex T."/>
            <person name="Thomas J."/>
            <person name="Vandecasteele C."/>
            <person name="Vares D."/>
            <person name="Vear F."/>
            <person name="Vautrin S."/>
            <person name="Crespi M."/>
            <person name="Mangin B."/>
            <person name="Burke J.M."/>
            <person name="Salse J."/>
            <person name="Munos S."/>
            <person name="Vincourt P."/>
            <person name="Rieseberg L.H."/>
            <person name="Langlade N.B."/>
        </authorList>
    </citation>
    <scope>NUCLEOTIDE SEQUENCE</scope>
    <source>
        <tissue evidence="3">Leaves</tissue>
    </source>
</reference>
<organism evidence="3 4">
    <name type="scientific">Helianthus annuus</name>
    <name type="common">Common sunflower</name>
    <dbReference type="NCBI Taxonomy" id="4232"/>
    <lineage>
        <taxon>Eukaryota</taxon>
        <taxon>Viridiplantae</taxon>
        <taxon>Streptophyta</taxon>
        <taxon>Embryophyta</taxon>
        <taxon>Tracheophyta</taxon>
        <taxon>Spermatophyta</taxon>
        <taxon>Magnoliopsida</taxon>
        <taxon>eudicotyledons</taxon>
        <taxon>Gunneridae</taxon>
        <taxon>Pentapetalae</taxon>
        <taxon>asterids</taxon>
        <taxon>campanulids</taxon>
        <taxon>Asterales</taxon>
        <taxon>Asteraceae</taxon>
        <taxon>Asteroideae</taxon>
        <taxon>Heliantheae alliance</taxon>
        <taxon>Heliantheae</taxon>
        <taxon>Helianthus</taxon>
    </lineage>
</organism>
<dbReference type="InterPro" id="IPR012677">
    <property type="entry name" value="Nucleotide-bd_a/b_plait_sf"/>
</dbReference>
<reference evidence="3" key="2">
    <citation type="submission" date="2020-06" db="EMBL/GenBank/DDBJ databases">
        <title>Helianthus annuus Genome sequencing and assembly Release 2.</title>
        <authorList>
            <person name="Gouzy J."/>
            <person name="Langlade N."/>
            <person name="Munos S."/>
        </authorList>
    </citation>
    <scope>NUCLEOTIDE SEQUENCE</scope>
    <source>
        <tissue evidence="3">Leaves</tissue>
    </source>
</reference>
<dbReference type="Gene3D" id="3.30.70.330">
    <property type="match status" value="1"/>
</dbReference>
<accession>A0A9K3MVB7</accession>
<name>A0A9K3MVB7_HELAN</name>
<dbReference type="PROSITE" id="PS50102">
    <property type="entry name" value="RRM"/>
    <property type="match status" value="1"/>
</dbReference>
<dbReference type="EMBL" id="MNCJ02000327">
    <property type="protein sequence ID" value="KAF5777412.1"/>
    <property type="molecule type" value="Genomic_DNA"/>
</dbReference>
<protein>
    <submittedName>
        <fullName evidence="3">RNA recognition motif domain, nucleotide-binding alpha-beta plait domain superfamily</fullName>
    </submittedName>
</protein>
<feature type="domain" description="RRM" evidence="2">
    <location>
        <begin position="52"/>
        <end position="129"/>
    </location>
</feature>
<evidence type="ECO:0000259" key="2">
    <source>
        <dbReference type="PROSITE" id="PS50102"/>
    </source>
</evidence>
<comment type="caution">
    <text evidence="3">The sequence shown here is derived from an EMBL/GenBank/DDBJ whole genome shotgun (WGS) entry which is preliminary data.</text>
</comment>
<dbReference type="InterPro" id="IPR000504">
    <property type="entry name" value="RRM_dom"/>
</dbReference>
<dbReference type="Gramene" id="mRNA:HanXRQr2_Chr12g0535291">
    <property type="protein sequence ID" value="CDS:HanXRQr2_Chr12g0535291.1"/>
    <property type="gene ID" value="HanXRQr2_Chr12g0535291"/>
</dbReference>
<keyword evidence="1" id="KW-0694">RNA-binding</keyword>
<sequence length="362" mass="40767">MIYLSPHRMTTLIAPTMSGDQRRPDPEVWEQTHQRKGRRIDHQVEGNNKVISKFFVSNLPPKCSSQDLKEVLGGYGSFEGSYIARKVDKWGKRFSFVSFSGVKDIKRTEEELSDVWIGSYKLFITIARFVDGEKVSKSVSNPIRKTKVTYQKTHANPSSGAAYEGGGSPLLNGSNNAAVGHGRSYVDSVMNRNKVDIIRVDDVVERFFDWNGYAFVRRVVDFNTLVTLKQLLRKNGCSSVDIKYLGGLTVVVVFHESGEAERFINDNSSWSVWFTSLAPWDGNFSMDEERIAWIQVHGAPVQLALDQVFDSIGSRYGKVVHSANMSGDDNNFSYALIGVLTKVCKRIVDRVDISWRGKLFNV</sequence>
<gene>
    <name evidence="3" type="ORF">HanXRQr2_Chr12g0535291</name>
</gene>
<dbReference type="InterPro" id="IPR035979">
    <property type="entry name" value="RBD_domain_sf"/>
</dbReference>
<dbReference type="SUPFAM" id="SSF54928">
    <property type="entry name" value="RNA-binding domain, RBD"/>
    <property type="match status" value="1"/>
</dbReference>
<proteinExistence type="predicted"/>
<dbReference type="Proteomes" id="UP000215914">
    <property type="component" value="Unassembled WGS sequence"/>
</dbReference>
<dbReference type="Pfam" id="PF00076">
    <property type="entry name" value="RRM_1"/>
    <property type="match status" value="1"/>
</dbReference>
<evidence type="ECO:0000313" key="3">
    <source>
        <dbReference type="EMBL" id="KAF5777412.1"/>
    </source>
</evidence>
<dbReference type="GO" id="GO:0003723">
    <property type="term" value="F:RNA binding"/>
    <property type="evidence" value="ECO:0007669"/>
    <property type="project" value="UniProtKB-UniRule"/>
</dbReference>